<reference evidence="3" key="1">
    <citation type="journal article" date="2014" name="Proc. Natl. Acad. Sci. U.S.A.">
        <title>Extensive sampling of basidiomycete genomes demonstrates inadequacy of the white-rot/brown-rot paradigm for wood decay fungi.</title>
        <authorList>
            <person name="Riley R."/>
            <person name="Salamov A.A."/>
            <person name="Brown D.W."/>
            <person name="Nagy L.G."/>
            <person name="Floudas D."/>
            <person name="Held B.W."/>
            <person name="Levasseur A."/>
            <person name="Lombard V."/>
            <person name="Morin E."/>
            <person name="Otillar R."/>
            <person name="Lindquist E.A."/>
            <person name="Sun H."/>
            <person name="LaButti K.M."/>
            <person name="Schmutz J."/>
            <person name="Jabbour D."/>
            <person name="Luo H."/>
            <person name="Baker S.E."/>
            <person name="Pisabarro A.G."/>
            <person name="Walton J.D."/>
            <person name="Blanchette R.A."/>
            <person name="Henrissat B."/>
            <person name="Martin F."/>
            <person name="Cullen D."/>
            <person name="Hibbett D.S."/>
            <person name="Grigoriev I.V."/>
        </authorList>
    </citation>
    <scope>NUCLEOTIDE SEQUENCE [LARGE SCALE GENOMIC DNA]</scope>
    <source>
        <strain evidence="3">MUCL 33604</strain>
    </source>
</reference>
<accession>A0A067Q968</accession>
<dbReference type="Proteomes" id="UP000027265">
    <property type="component" value="Unassembled WGS sequence"/>
</dbReference>
<protein>
    <recommendedName>
        <fullName evidence="4">Secreted protein</fullName>
    </recommendedName>
</protein>
<dbReference type="InParanoid" id="A0A067Q968"/>
<keyword evidence="1" id="KW-0732">Signal</keyword>
<keyword evidence="3" id="KW-1185">Reference proteome</keyword>
<dbReference type="HOGENOM" id="CLU_1959890_0_0_1"/>
<evidence type="ECO:0000313" key="2">
    <source>
        <dbReference type="EMBL" id="KDQ63489.1"/>
    </source>
</evidence>
<gene>
    <name evidence="2" type="ORF">JAAARDRAFT_53695</name>
</gene>
<feature type="chain" id="PRO_5001643835" description="Secreted protein" evidence="1">
    <location>
        <begin position="21"/>
        <end position="128"/>
    </location>
</feature>
<evidence type="ECO:0000313" key="3">
    <source>
        <dbReference type="Proteomes" id="UP000027265"/>
    </source>
</evidence>
<name>A0A067Q968_9AGAM</name>
<proteinExistence type="predicted"/>
<feature type="signal peptide" evidence="1">
    <location>
        <begin position="1"/>
        <end position="20"/>
    </location>
</feature>
<sequence>MWLLELMLVTALWWPFGSKGGVSTLFTFPLLTRLSTVENILFPGPQVFGDKRLAINLLISTTHLRGWLELLWQCPFLLFPFSDLLYPIAGSGQLGFRLLHFVSVNAALLQDTEEVSWPERGDREWITP</sequence>
<dbReference type="EMBL" id="KL197710">
    <property type="protein sequence ID" value="KDQ63489.1"/>
    <property type="molecule type" value="Genomic_DNA"/>
</dbReference>
<organism evidence="2 3">
    <name type="scientific">Jaapia argillacea MUCL 33604</name>
    <dbReference type="NCBI Taxonomy" id="933084"/>
    <lineage>
        <taxon>Eukaryota</taxon>
        <taxon>Fungi</taxon>
        <taxon>Dikarya</taxon>
        <taxon>Basidiomycota</taxon>
        <taxon>Agaricomycotina</taxon>
        <taxon>Agaricomycetes</taxon>
        <taxon>Agaricomycetidae</taxon>
        <taxon>Jaapiales</taxon>
        <taxon>Jaapiaceae</taxon>
        <taxon>Jaapia</taxon>
    </lineage>
</organism>
<evidence type="ECO:0000256" key="1">
    <source>
        <dbReference type="SAM" id="SignalP"/>
    </source>
</evidence>
<dbReference type="AlphaFoldDB" id="A0A067Q968"/>
<evidence type="ECO:0008006" key="4">
    <source>
        <dbReference type="Google" id="ProtNLM"/>
    </source>
</evidence>